<evidence type="ECO:0000259" key="2">
    <source>
        <dbReference type="Pfam" id="PF01454"/>
    </source>
</evidence>
<comment type="caution">
    <text evidence="3">The sequence shown here is derived from an EMBL/GenBank/DDBJ whole genome shotgun (WGS) entry which is preliminary data.</text>
</comment>
<name>A0A196SK03_BLAHN</name>
<feature type="domain" description="MAGE" evidence="2">
    <location>
        <begin position="71"/>
        <end position="205"/>
    </location>
</feature>
<sequence length="289" mass="32987">MKLLTSDRNMAKYEQMDDNLKQKFLHETIRAILTCCINEGHVFKVDPFKKSLEENLNQTLPAGSLIPFLGDVNEQLMDTFGYCIAPINYGSRRVGLDASGGTIKEITLINTVSVNEVKDANASQIDKAERAKLFLMVCFLFLSNGSEEERAKEQLKLITGDRSEAVDALLQKWTKQRYLNAFKVRKNDKEITKYEIGLRAFVEIGYKNITKFVATVMDIEFTEDMPKKWLDDMLGKLDPIEGEAATPKKEKTPKKTKPATRGRRKKEEEPEYNGPEEEEPEEAIEYAED</sequence>
<dbReference type="AlphaFoldDB" id="A0A196SK03"/>
<dbReference type="Pfam" id="PF01454">
    <property type="entry name" value="MAGE"/>
    <property type="match status" value="1"/>
</dbReference>
<feature type="compositionally biased region" description="Basic residues" evidence="1">
    <location>
        <begin position="251"/>
        <end position="264"/>
    </location>
</feature>
<dbReference type="Gene3D" id="1.10.10.1210">
    <property type="entry name" value="MAGE homology domain, winged helix WH2 motif"/>
    <property type="match status" value="1"/>
</dbReference>
<dbReference type="Proteomes" id="UP000078348">
    <property type="component" value="Unassembled WGS sequence"/>
</dbReference>
<dbReference type="EMBL" id="LXWW01000033">
    <property type="protein sequence ID" value="OAO17380.1"/>
    <property type="molecule type" value="Genomic_DNA"/>
</dbReference>
<gene>
    <name evidence="3" type="ORF">AV274_0897</name>
</gene>
<keyword evidence="4" id="KW-1185">Reference proteome</keyword>
<reference evidence="3 4" key="1">
    <citation type="submission" date="2016-05" db="EMBL/GenBank/DDBJ databases">
        <title>Nuclear genome of Blastocystis sp. subtype 1 NandII.</title>
        <authorList>
            <person name="Gentekaki E."/>
            <person name="Curtis B."/>
            <person name="Stairs C."/>
            <person name="Eme L."/>
            <person name="Herman E."/>
            <person name="Klimes V."/>
            <person name="Arias M.C."/>
            <person name="Elias M."/>
            <person name="Hilliou F."/>
            <person name="Klute M."/>
            <person name="Malik S.-B."/>
            <person name="Pightling A."/>
            <person name="Rachubinski R."/>
            <person name="Salas D."/>
            <person name="Schlacht A."/>
            <person name="Suga H."/>
            <person name="Archibald J."/>
            <person name="Ball S.G."/>
            <person name="Clark G."/>
            <person name="Dacks J."/>
            <person name="Van Der Giezen M."/>
            <person name="Tsaousis A."/>
            <person name="Roger A."/>
        </authorList>
    </citation>
    <scope>NUCLEOTIDE SEQUENCE [LARGE SCALE GENOMIC DNA]</scope>
    <source>
        <strain evidence="4">ATCC 50177 / NandII</strain>
    </source>
</reference>
<feature type="compositionally biased region" description="Acidic residues" evidence="1">
    <location>
        <begin position="269"/>
        <end position="289"/>
    </location>
</feature>
<evidence type="ECO:0000256" key="1">
    <source>
        <dbReference type="SAM" id="MobiDB-lite"/>
    </source>
</evidence>
<evidence type="ECO:0000313" key="3">
    <source>
        <dbReference type="EMBL" id="OAO17380.1"/>
    </source>
</evidence>
<organism evidence="3 4">
    <name type="scientific">Blastocystis sp. subtype 1 (strain ATCC 50177 / NandII)</name>
    <dbReference type="NCBI Taxonomy" id="478820"/>
    <lineage>
        <taxon>Eukaryota</taxon>
        <taxon>Sar</taxon>
        <taxon>Stramenopiles</taxon>
        <taxon>Bigyra</taxon>
        <taxon>Opalozoa</taxon>
        <taxon>Opalinata</taxon>
        <taxon>Blastocystidae</taxon>
        <taxon>Blastocystis</taxon>
    </lineage>
</organism>
<feature type="region of interest" description="Disordered" evidence="1">
    <location>
        <begin position="240"/>
        <end position="289"/>
    </location>
</feature>
<dbReference type="InterPro" id="IPR041899">
    <property type="entry name" value="MAGE_WH2"/>
</dbReference>
<proteinExistence type="predicted"/>
<protein>
    <recommendedName>
        <fullName evidence="2">MAGE domain-containing protein</fullName>
    </recommendedName>
</protein>
<accession>A0A196SK03</accession>
<dbReference type="InterPro" id="IPR002190">
    <property type="entry name" value="MHD_dom"/>
</dbReference>
<evidence type="ECO:0000313" key="4">
    <source>
        <dbReference type="Proteomes" id="UP000078348"/>
    </source>
</evidence>